<keyword evidence="2" id="KW-1185">Reference proteome</keyword>
<dbReference type="EMBL" id="GL883009">
    <property type="protein sequence ID" value="EGG22585.1"/>
    <property type="molecule type" value="Genomic_DNA"/>
</dbReference>
<dbReference type="PANTHER" id="PTHR32134">
    <property type="entry name" value="FNIP REPEAT-CONTAINING PROTEIN"/>
    <property type="match status" value="1"/>
</dbReference>
<dbReference type="KEGG" id="dfa:DFA_04715"/>
<dbReference type="Proteomes" id="UP000007797">
    <property type="component" value="Unassembled WGS sequence"/>
</dbReference>
<evidence type="ECO:0000313" key="1">
    <source>
        <dbReference type="EMBL" id="EGG22585.1"/>
    </source>
</evidence>
<gene>
    <name evidence="1" type="ORF">DFA_04715</name>
</gene>
<dbReference type="InterPro" id="IPR051251">
    <property type="entry name" value="STK_FNIP-Repeat"/>
</dbReference>
<accession>F4PQC2</accession>
<proteinExistence type="predicted"/>
<dbReference type="AlphaFoldDB" id="F4PQC2"/>
<evidence type="ECO:0000313" key="2">
    <source>
        <dbReference type="Proteomes" id="UP000007797"/>
    </source>
</evidence>
<dbReference type="PANTHER" id="PTHR32134:SF92">
    <property type="entry name" value="FNIP REPEAT-CONTAINING PROTEIN"/>
    <property type="match status" value="1"/>
</dbReference>
<dbReference type="RefSeq" id="XP_004360436.1">
    <property type="nucleotide sequence ID" value="XM_004360379.1"/>
</dbReference>
<name>F4PQC2_CACFS</name>
<protein>
    <recommendedName>
        <fullName evidence="3">F-box domain-containing protein</fullName>
    </recommendedName>
</protein>
<evidence type="ECO:0008006" key="3">
    <source>
        <dbReference type="Google" id="ProtNLM"/>
    </source>
</evidence>
<organism evidence="1 2">
    <name type="scientific">Cavenderia fasciculata</name>
    <name type="common">Slime mold</name>
    <name type="synonym">Dictyostelium fasciculatum</name>
    <dbReference type="NCBI Taxonomy" id="261658"/>
    <lineage>
        <taxon>Eukaryota</taxon>
        <taxon>Amoebozoa</taxon>
        <taxon>Evosea</taxon>
        <taxon>Eumycetozoa</taxon>
        <taxon>Dictyostelia</taxon>
        <taxon>Acytosteliales</taxon>
        <taxon>Cavenderiaceae</taxon>
        <taxon>Cavenderia</taxon>
    </lineage>
</organism>
<dbReference type="OMA" id="RWGHEAL"/>
<dbReference type="Pfam" id="PF05725">
    <property type="entry name" value="FNIP"/>
    <property type="match status" value="1"/>
</dbReference>
<dbReference type="GeneID" id="14874280"/>
<reference evidence="2" key="1">
    <citation type="journal article" date="2011" name="Genome Res.">
        <title>Phylogeny-wide analysis of social amoeba genomes highlights ancient origins for complex intercellular communication.</title>
        <authorList>
            <person name="Heidel A.J."/>
            <person name="Lawal H.M."/>
            <person name="Felder M."/>
            <person name="Schilde C."/>
            <person name="Helps N.R."/>
            <person name="Tunggal B."/>
            <person name="Rivero F."/>
            <person name="John U."/>
            <person name="Schleicher M."/>
            <person name="Eichinger L."/>
            <person name="Platzer M."/>
            <person name="Noegel A.A."/>
            <person name="Schaap P."/>
            <person name="Gloeckner G."/>
        </authorList>
    </citation>
    <scope>NUCLEOTIDE SEQUENCE [LARGE SCALE GENOMIC DNA]</scope>
    <source>
        <strain evidence="2">SH3</strain>
    </source>
</reference>
<sequence>MIETLPNTVIKLIIEEIDGNTDKICFLLTCKKLFHMIDNHGGVRFSLYDIASDDALYEYTVLKYGPFKLNTFKKPIEESTSHLLMFDRNLSLADQMTPTTTHLLFPNKLTDCSNIKQAAVDKDIQLVHVTLGSGSKDNHRSIDMLPDRLDSLNVAFSKPLESHQSLPHLNRLIIGTTNRFPFHQGLFKYGLKELIIERYSDFNKSFQPGFLPNTLTKLVLPASFDHDIGVLPPHLKYLKLNEQFSQTITKGTLPDSLETLLMPSGRWGHEALPESLCYLSASITDYSQLDSLPKGLEKVKLDIQCPLPLPLVSPLTNVPIQYLTIKSIDDDFKPEYLNKNVKRLGVNKIRLSSRDLTKVLPDTLEQLLFLSLKINLGDDVTAKTILPKSIKRLQITREEFEKLDPEQAKQLEYVSFLDSPETMFHHCSVPLPPTVECGLMINGHKQLDMEYFRTVRHLKVHFRVLKPILKFHFDVRDLGHSILLMTRSTLRGGLLSIDRKDIEISKLIYFEFIKKVIHNQYQEFNK</sequence>
<dbReference type="InterPro" id="IPR008615">
    <property type="entry name" value="FNIP"/>
</dbReference>